<protein>
    <submittedName>
        <fullName evidence="2">Uncharacterized protein</fullName>
    </submittedName>
</protein>
<dbReference type="OrthoDB" id="78023at2759"/>
<feature type="compositionally biased region" description="Basic and acidic residues" evidence="1">
    <location>
        <begin position="1106"/>
        <end position="1115"/>
    </location>
</feature>
<dbReference type="Proteomes" id="UP000243579">
    <property type="component" value="Unassembled WGS sequence"/>
</dbReference>
<organism evidence="2 3">
    <name type="scientific">Achlya hypogyna</name>
    <name type="common">Oomycete</name>
    <name type="synonym">Protoachlya hypogyna</name>
    <dbReference type="NCBI Taxonomy" id="1202772"/>
    <lineage>
        <taxon>Eukaryota</taxon>
        <taxon>Sar</taxon>
        <taxon>Stramenopiles</taxon>
        <taxon>Oomycota</taxon>
        <taxon>Saprolegniomycetes</taxon>
        <taxon>Saprolegniales</taxon>
        <taxon>Achlyaceae</taxon>
        <taxon>Achlya</taxon>
    </lineage>
</organism>
<feature type="compositionally biased region" description="Acidic residues" evidence="1">
    <location>
        <begin position="1132"/>
        <end position="1152"/>
    </location>
</feature>
<dbReference type="AlphaFoldDB" id="A0A1V9YPT4"/>
<proteinExistence type="predicted"/>
<dbReference type="EMBL" id="JNBR01001427">
    <property type="protein sequence ID" value="OQR87690.1"/>
    <property type="molecule type" value="Genomic_DNA"/>
</dbReference>
<evidence type="ECO:0000313" key="3">
    <source>
        <dbReference type="Proteomes" id="UP000243579"/>
    </source>
</evidence>
<feature type="region of interest" description="Disordered" evidence="1">
    <location>
        <begin position="1104"/>
        <end position="1161"/>
    </location>
</feature>
<keyword evidence="3" id="KW-1185">Reference proteome</keyword>
<gene>
    <name evidence="2" type="ORF">ACHHYP_08190</name>
</gene>
<comment type="caution">
    <text evidence="2">The sequence shown here is derived from an EMBL/GenBank/DDBJ whole genome shotgun (WGS) entry which is preliminary data.</text>
</comment>
<name>A0A1V9YPT4_ACHHY</name>
<sequence length="1202" mass="132244">MDTTAPTLASLESGSLRFVLDAVPKLVRDAVDKNAIGATLLERIRGETESDEGVNQLLRMMTLHLHSSESITEALVELLYGSRYRVVLIHHIPQLTYQSPKCIALVLQAYKDLLECDGALLVPLLGSLVDMPLTPAQQNDVVGLAHALIDSVDEADVPSVIRSLLALLTPATGAATLEIIRRQARSLSLDHLHLVLDVMARQLYSGSLVLKYTLRSVRLADALEVIDGLWLVVLLRRSSEHPTVWKCLLHVHKKVSASWLLALLDVVASPEWAALQPGLLQLCTLLLDVAFHKLTAVATGTALISHSVRALTGLLACAVDPQAVLQLLLGLVGQSHKWAVSSPKAEGLRRHMATTAATGVADSLAVLPPFGHVLLDTVHLLGGQKSDTLPLLDPLCFAVVQLVSADPSLYSLLLLTIQKHVLLPQSPLQLASILLASHLTYARVLSPPDNTTITAWMLRLLAYAPLKVVPAVCTYLCADVNPALVDKHIIPALRRRRVLSATLELSIDDFARAHVAEDDPSPALHALAELVRCLVAYAPTPLLEALVARPLVASWPEEFGQQASLATMFQAAILVGVSFCNALFAQGRRDATLLALFDQVGEYYDQHKHTAHGKASLGYLLQLDDVVVVHLMAEPHIARQSRCVHVLYHKLFERDIAPAPWRLYGTHAARTSASFLHVPWKAWISTLTAELDTLNGTTKTKEVAETLLHSYAIVAALLDADRDGFLATLANDAAVPLWQAAEDLYTFLRTQLLALQDAQVAAVALDVVVLLCKNVPLMLQDVAQLARTLVGTVYPHAHVDVAVWKQHMSHRPVPLAVEWLDNAAFLKAYGAQHSSPSLSAAHKRLTRRYYLHHSYATWFGLAPRPLPVLAWTAELLTTMVTDDVDVAVGLRTCTRTSFPQLFTSFWLSLLAMAGHPSLSPVPTDAPYTRVQGYLQVVQKAIALAHIGDLYSSELARKTVPLLVRACQYLCERLLQLVDKCLQWRLAAPEESAALDLMSPVCYHVLVVLDTMERYVQYIQALMVVHMKTVMQHAKGTSKLASLVKKKTPRWTMLHRIPQVKQLPQLQRWIHRAKASMAATMHREQIPVMDEDSAAEVVVDAASLDDSDQRRNHEPVYRWQTRSTAERGGWASSDEEAKEDGGDDLWSSDDESDGGFHAKPTSKSLRTDIEALQTPVKLKLHQNEALGFQSIVVDFKTKHTTRL</sequence>
<reference evidence="2 3" key="1">
    <citation type="journal article" date="2014" name="Genome Biol. Evol.">
        <title>The secreted proteins of Achlya hypogyna and Thraustotheca clavata identify the ancestral oomycete secretome and reveal gene acquisitions by horizontal gene transfer.</title>
        <authorList>
            <person name="Misner I."/>
            <person name="Blouin N."/>
            <person name="Leonard G."/>
            <person name="Richards T.A."/>
            <person name="Lane C.E."/>
        </authorList>
    </citation>
    <scope>NUCLEOTIDE SEQUENCE [LARGE SCALE GENOMIC DNA]</scope>
    <source>
        <strain evidence="2 3">ATCC 48635</strain>
    </source>
</reference>
<accession>A0A1V9YPT4</accession>
<evidence type="ECO:0000313" key="2">
    <source>
        <dbReference type="EMBL" id="OQR87690.1"/>
    </source>
</evidence>
<evidence type="ECO:0000256" key="1">
    <source>
        <dbReference type="SAM" id="MobiDB-lite"/>
    </source>
</evidence>